<name>A0A5P9CS46_9VIBR</name>
<dbReference type="OrthoDB" id="6463051at2"/>
<evidence type="ECO:0000313" key="1">
    <source>
        <dbReference type="EMBL" id="QFT28771.1"/>
    </source>
</evidence>
<organism evidence="1 2">
    <name type="scientific">Vibrio aquimaris</name>
    <dbReference type="NCBI Taxonomy" id="2587862"/>
    <lineage>
        <taxon>Bacteria</taxon>
        <taxon>Pseudomonadati</taxon>
        <taxon>Pseudomonadota</taxon>
        <taxon>Gammaproteobacteria</taxon>
        <taxon>Vibrionales</taxon>
        <taxon>Vibrionaceae</taxon>
        <taxon>Vibrio</taxon>
    </lineage>
</organism>
<protein>
    <submittedName>
        <fullName evidence="1">Uncharacterized protein</fullName>
    </submittedName>
</protein>
<dbReference type="KEGG" id="vaq:FIV01_20430"/>
<gene>
    <name evidence="1" type="ORF">FIV01_20430</name>
</gene>
<sequence length="402" mass="44305">MITNNITNALLGSIEQKAPQVAPENIEAYLATISKAENDLEKIDPAIAQLNKGPADSEVLAMVAAHQKQVVQSMVSSNPEDAIALTLAASIEAYSKQLEDIQAWTEGGSAVLEPMLDMIYQSILADGVDGTEYEDLMQLLVMDLLLNADAWGLNLSDLLGPDYEVYFAQITEHFGSGLHYPYGQIGNHPPEEVIGWFLGTVITQLTPYVGNKIPVDSLTGQIVTFFNEPANKSGLEDCADNYFTDPNGFINGSDDVERNGYQFVDIDASECERLSPTLKIFVLAEAAENGQVSAEDWENFLTGDIEDAEEILGLSDGGVGQYLCDMDEWTPEWGPFPDYSGSNGIYPDDLIATLEHFPGRELTDEELEEVNRIGDQVKMLQQTLKYWLQICRDEQMAIARNI</sequence>
<dbReference type="EMBL" id="CP045351">
    <property type="protein sequence ID" value="QFT28771.1"/>
    <property type="molecule type" value="Genomic_DNA"/>
</dbReference>
<dbReference type="RefSeq" id="WP_152432721.1">
    <property type="nucleotide sequence ID" value="NZ_CBCSDK010000012.1"/>
</dbReference>
<dbReference type="Proteomes" id="UP000326936">
    <property type="component" value="Plasmid pTHAF100_a"/>
</dbReference>
<keyword evidence="2" id="KW-1185">Reference proteome</keyword>
<keyword evidence="1" id="KW-0614">Plasmid</keyword>
<reference evidence="1 2" key="1">
    <citation type="submission" date="2019-10" db="EMBL/GenBank/DDBJ databases">
        <title>Complete genome sequence of Vibrio sp. strain THAF100, isolated from non-filtered water from the water column of tank 6 of a marine aquarium containing stony-coral fragments. Water maintained at 26 degree C.</title>
        <authorList>
            <person name="Ruckert C."/>
            <person name="Franco A."/>
            <person name="Kalinowski J."/>
            <person name="Glaeser S."/>
        </authorList>
    </citation>
    <scope>NUCLEOTIDE SEQUENCE [LARGE SCALE GENOMIC DNA]</scope>
    <source>
        <strain evidence="1 2">THAF100</strain>
        <plasmid evidence="2">pthaf100_a</plasmid>
    </source>
</reference>
<accession>A0A5P9CS46</accession>
<dbReference type="AlphaFoldDB" id="A0A5P9CS46"/>
<geneLocation type="plasmid" evidence="2">
    <name>pthaf100_a</name>
</geneLocation>
<proteinExistence type="predicted"/>
<evidence type="ECO:0000313" key="2">
    <source>
        <dbReference type="Proteomes" id="UP000326936"/>
    </source>
</evidence>